<dbReference type="RefSeq" id="XP_027613828.1">
    <property type="nucleotide sequence ID" value="XM_027758027.1"/>
</dbReference>
<reference evidence="1 2" key="1">
    <citation type="journal article" date="2018" name="Sci. Rep.">
        <title>Genome sequence of the cauliflower mushroom Sparassis crispa (Hanabiratake) and its association with beneficial usage.</title>
        <authorList>
            <person name="Kiyama R."/>
            <person name="Furutani Y."/>
            <person name="Kawaguchi K."/>
            <person name="Nakanishi T."/>
        </authorList>
    </citation>
    <scope>NUCLEOTIDE SEQUENCE [LARGE SCALE GENOMIC DNA]</scope>
</reference>
<dbReference type="Proteomes" id="UP000287166">
    <property type="component" value="Unassembled WGS sequence"/>
</dbReference>
<evidence type="ECO:0000313" key="1">
    <source>
        <dbReference type="EMBL" id="GBE82915.1"/>
    </source>
</evidence>
<protein>
    <submittedName>
        <fullName evidence="1">Uncharacterized protein</fullName>
    </submittedName>
</protein>
<accession>A0A401GL73</accession>
<name>A0A401GL73_9APHY</name>
<comment type="caution">
    <text evidence="1">The sequence shown here is derived from an EMBL/GenBank/DDBJ whole genome shotgun (WGS) entry which is preliminary data.</text>
</comment>
<dbReference type="AlphaFoldDB" id="A0A401GL73"/>
<organism evidence="1 2">
    <name type="scientific">Sparassis crispa</name>
    <dbReference type="NCBI Taxonomy" id="139825"/>
    <lineage>
        <taxon>Eukaryota</taxon>
        <taxon>Fungi</taxon>
        <taxon>Dikarya</taxon>
        <taxon>Basidiomycota</taxon>
        <taxon>Agaricomycotina</taxon>
        <taxon>Agaricomycetes</taxon>
        <taxon>Polyporales</taxon>
        <taxon>Sparassidaceae</taxon>
        <taxon>Sparassis</taxon>
    </lineage>
</organism>
<dbReference type="InParanoid" id="A0A401GL73"/>
<proteinExistence type="predicted"/>
<dbReference type="GeneID" id="38779832"/>
<evidence type="ECO:0000313" key="2">
    <source>
        <dbReference type="Proteomes" id="UP000287166"/>
    </source>
</evidence>
<dbReference type="EMBL" id="BFAD01000004">
    <property type="protein sequence ID" value="GBE82915.1"/>
    <property type="molecule type" value="Genomic_DNA"/>
</dbReference>
<sequence>MQNHHNEVYVKEECGMFGTLKISASARCRGLHLLAVSSHDLHLHSMEETVQKSTSTSPSCDRLEHFLGKRHRAHRRHNNYRGFNGVIAREGRNHQPRGALSLSLTIHSGTQGFDGRIKFIATLISETGQSMSIKCILA</sequence>
<gene>
    <name evidence="1" type="ORF">SCP_0413020</name>
</gene>
<keyword evidence="2" id="KW-1185">Reference proteome</keyword>